<feature type="chain" id="PRO_5022706884" description="Xylosidase/arabinosidase" evidence="2">
    <location>
        <begin position="23"/>
        <end position="460"/>
    </location>
</feature>
<evidence type="ECO:0000313" key="4">
    <source>
        <dbReference type="Proteomes" id="UP000316714"/>
    </source>
</evidence>
<sequence precursor="true">MRFSAICLSCLLLFMGGAPLSAADPDDAFRMTPGVSRGEVLRRTLAPFAGPSNHGVDPTTLTGKVMCGYQGWFTCPGDGAGRGWHHWGRGGRFEPGACSIDLWPDVSELPSDLRYDTPFKLPSGEPAQVYSPLDAATVDLHFQWMADHGIDGVFVQRFGVEVRGAAGLHHFNRVLSNCRAGANRHGRAWAVMYDLSGLPEGGTQTVIDDWKQLVDRARIAHDPADQAYLRHNGKPVVAVWGVGFNDNRRYTLEECARLIDFLANDPEYGGACVMLGVPTYWRTLSRDCLPDERLHDILRSADIVSPWMVGRFRTPEEAERIAAEVWRPDLQWCREQRLDYLPVVFPGFSWHNMRPDTPLGATPRLGGRFLWEQFRQLRLAGATMVYQAMFDEVDEATAIFKCTNQPPEGESRFLDYEGLPSDHYLWLVGQGGRLIRGEIPPTPGLPPREAAQPHSPNSND</sequence>
<evidence type="ECO:0000256" key="2">
    <source>
        <dbReference type="SAM" id="SignalP"/>
    </source>
</evidence>
<dbReference type="CDD" id="cd11576">
    <property type="entry name" value="GH99_GH71_like_2"/>
    <property type="match status" value="1"/>
</dbReference>
<organism evidence="3 4">
    <name type="scientific">Posidoniimonas corsicana</name>
    <dbReference type="NCBI Taxonomy" id="1938618"/>
    <lineage>
        <taxon>Bacteria</taxon>
        <taxon>Pseudomonadati</taxon>
        <taxon>Planctomycetota</taxon>
        <taxon>Planctomycetia</taxon>
        <taxon>Pirellulales</taxon>
        <taxon>Lacipirellulaceae</taxon>
        <taxon>Posidoniimonas</taxon>
    </lineage>
</organism>
<accession>A0A5C5UT85</accession>
<gene>
    <name evidence="3" type="ORF">KOR34_51580</name>
</gene>
<keyword evidence="4" id="KW-1185">Reference proteome</keyword>
<feature type="region of interest" description="Disordered" evidence="1">
    <location>
        <begin position="437"/>
        <end position="460"/>
    </location>
</feature>
<dbReference type="RefSeq" id="WP_197531742.1">
    <property type="nucleotide sequence ID" value="NZ_SIHJ01000007.1"/>
</dbReference>
<reference evidence="3 4" key="1">
    <citation type="submission" date="2019-02" db="EMBL/GenBank/DDBJ databases">
        <title>Deep-cultivation of Planctomycetes and their phenomic and genomic characterization uncovers novel biology.</title>
        <authorList>
            <person name="Wiegand S."/>
            <person name="Jogler M."/>
            <person name="Boedeker C."/>
            <person name="Pinto D."/>
            <person name="Vollmers J."/>
            <person name="Rivas-Marin E."/>
            <person name="Kohn T."/>
            <person name="Peeters S.H."/>
            <person name="Heuer A."/>
            <person name="Rast P."/>
            <person name="Oberbeckmann S."/>
            <person name="Bunk B."/>
            <person name="Jeske O."/>
            <person name="Meyerdierks A."/>
            <person name="Storesund J.E."/>
            <person name="Kallscheuer N."/>
            <person name="Luecker S."/>
            <person name="Lage O.M."/>
            <person name="Pohl T."/>
            <person name="Merkel B.J."/>
            <person name="Hornburger P."/>
            <person name="Mueller R.-W."/>
            <person name="Bruemmer F."/>
            <person name="Labrenz M."/>
            <person name="Spormann A.M."/>
            <person name="Op Den Camp H."/>
            <person name="Overmann J."/>
            <person name="Amann R."/>
            <person name="Jetten M.S.M."/>
            <person name="Mascher T."/>
            <person name="Medema M.H."/>
            <person name="Devos D.P."/>
            <person name="Kaster A.-K."/>
            <person name="Ovreas L."/>
            <person name="Rohde M."/>
            <person name="Galperin M.Y."/>
            <person name="Jogler C."/>
        </authorList>
    </citation>
    <scope>NUCLEOTIDE SEQUENCE [LARGE SCALE GENOMIC DNA]</scope>
    <source>
        <strain evidence="3 4">KOR34</strain>
    </source>
</reference>
<evidence type="ECO:0000313" key="3">
    <source>
        <dbReference type="EMBL" id="TWT29604.1"/>
    </source>
</evidence>
<keyword evidence="2" id="KW-0732">Signal</keyword>
<dbReference type="Proteomes" id="UP000316714">
    <property type="component" value="Unassembled WGS sequence"/>
</dbReference>
<dbReference type="AlphaFoldDB" id="A0A5C5UT85"/>
<dbReference type="EMBL" id="SIHJ01000007">
    <property type="protein sequence ID" value="TWT29604.1"/>
    <property type="molecule type" value="Genomic_DNA"/>
</dbReference>
<proteinExistence type="predicted"/>
<feature type="signal peptide" evidence="2">
    <location>
        <begin position="1"/>
        <end position="22"/>
    </location>
</feature>
<comment type="caution">
    <text evidence="3">The sequence shown here is derived from an EMBL/GenBank/DDBJ whole genome shotgun (WGS) entry which is preliminary data.</text>
</comment>
<dbReference type="Gene3D" id="3.20.20.80">
    <property type="entry name" value="Glycosidases"/>
    <property type="match status" value="1"/>
</dbReference>
<evidence type="ECO:0000256" key="1">
    <source>
        <dbReference type="SAM" id="MobiDB-lite"/>
    </source>
</evidence>
<protein>
    <recommendedName>
        <fullName evidence="5">Xylosidase/arabinosidase</fullName>
    </recommendedName>
</protein>
<name>A0A5C5UT85_9BACT</name>
<evidence type="ECO:0008006" key="5">
    <source>
        <dbReference type="Google" id="ProtNLM"/>
    </source>
</evidence>